<gene>
    <name evidence="2" type="ORF">NVIE_016810</name>
</gene>
<evidence type="ECO:0000313" key="2">
    <source>
        <dbReference type="EMBL" id="AIC15935.1"/>
    </source>
</evidence>
<keyword evidence="3" id="KW-1185">Reference proteome</keyword>
<dbReference type="Pfam" id="PF05016">
    <property type="entry name" value="ParE_toxin"/>
    <property type="match status" value="1"/>
</dbReference>
<dbReference type="KEGG" id="nvn:NVIE_016810"/>
<protein>
    <submittedName>
        <fullName evidence="2">Putative RelE protein</fullName>
    </submittedName>
</protein>
<evidence type="ECO:0000256" key="1">
    <source>
        <dbReference type="ARBA" id="ARBA00022649"/>
    </source>
</evidence>
<dbReference type="PANTHER" id="PTHR35601:SF1">
    <property type="entry name" value="TOXIN RELE"/>
    <property type="match status" value="1"/>
</dbReference>
<dbReference type="InterPro" id="IPR035093">
    <property type="entry name" value="RelE/ParE_toxin_dom_sf"/>
</dbReference>
<dbReference type="RefSeq" id="WP_075054825.1">
    <property type="nucleotide sequence ID" value="NZ_CP007536.1"/>
</dbReference>
<dbReference type="OrthoDB" id="97626at2157"/>
<organism evidence="2 3">
    <name type="scientific">Nitrososphaera viennensis EN76</name>
    <dbReference type="NCBI Taxonomy" id="926571"/>
    <lineage>
        <taxon>Archaea</taxon>
        <taxon>Nitrososphaerota</taxon>
        <taxon>Nitrososphaeria</taxon>
        <taxon>Nitrososphaerales</taxon>
        <taxon>Nitrososphaeraceae</taxon>
        <taxon>Nitrososphaera</taxon>
    </lineage>
</organism>
<accession>A0A060HL69</accession>
<dbReference type="PANTHER" id="PTHR35601">
    <property type="entry name" value="TOXIN RELE"/>
    <property type="match status" value="1"/>
</dbReference>
<keyword evidence="1" id="KW-1277">Toxin-antitoxin system</keyword>
<dbReference type="InterPro" id="IPR007712">
    <property type="entry name" value="RelE/ParE_toxin"/>
</dbReference>
<dbReference type="SUPFAM" id="SSF143011">
    <property type="entry name" value="RelE-like"/>
    <property type="match status" value="1"/>
</dbReference>
<reference evidence="2 3" key="1">
    <citation type="journal article" date="2014" name="Int. J. Syst. Evol. Microbiol.">
        <title>Nitrososphaera viennensis gen. nov., sp. nov., an aerobic and mesophilic, ammonia-oxidizing archaeon from soil and a member of the archaeal phylum Thaumarchaeota.</title>
        <authorList>
            <person name="Stieglmeier M."/>
            <person name="Klingl A."/>
            <person name="Alves R.J."/>
            <person name="Rittmann S.K."/>
            <person name="Melcher M."/>
            <person name="Leisch N."/>
            <person name="Schleper C."/>
        </authorList>
    </citation>
    <scope>NUCLEOTIDE SEQUENCE [LARGE SCALE GENOMIC DNA]</scope>
    <source>
        <strain evidence="2">EN76</strain>
    </source>
</reference>
<sequence>MTFEIRWTETTFKKLQKLDRVAQERIIERLDEAAADPFAMAKKLSGVNLYSIRVGDYRAIVSIEKGKMLVLVVDLGHRSKIYKKL</sequence>
<evidence type="ECO:0000313" key="3">
    <source>
        <dbReference type="Proteomes" id="UP000027093"/>
    </source>
</evidence>
<dbReference type="STRING" id="926571.NVIE_016810"/>
<dbReference type="GeneID" id="74946949"/>
<dbReference type="EMBL" id="CP007536">
    <property type="protein sequence ID" value="AIC15935.1"/>
    <property type="molecule type" value="Genomic_DNA"/>
</dbReference>
<dbReference type="HOGENOM" id="CLU_155761_3_2_2"/>
<name>A0A060HL69_9ARCH</name>
<dbReference type="Proteomes" id="UP000027093">
    <property type="component" value="Chromosome"/>
</dbReference>
<proteinExistence type="predicted"/>
<dbReference type="AlphaFoldDB" id="A0A060HL69"/>
<dbReference type="Gene3D" id="3.30.2310.20">
    <property type="entry name" value="RelE-like"/>
    <property type="match status" value="1"/>
</dbReference>